<dbReference type="KEGG" id="taw:EI545_12405"/>
<protein>
    <submittedName>
        <fullName evidence="1">Uncharacterized protein</fullName>
    </submittedName>
</protein>
<proteinExistence type="predicted"/>
<evidence type="ECO:0000313" key="2">
    <source>
        <dbReference type="Proteomes" id="UP000282002"/>
    </source>
</evidence>
<dbReference type="EMBL" id="CP034328">
    <property type="protein sequence ID" value="AZL59565.1"/>
    <property type="molecule type" value="Genomic_DNA"/>
</dbReference>
<name>A0A3S8U7Q6_9RHOB</name>
<evidence type="ECO:0000313" key="1">
    <source>
        <dbReference type="EMBL" id="AZL59565.1"/>
    </source>
</evidence>
<reference evidence="1 2" key="1">
    <citation type="submission" date="2018-12" db="EMBL/GenBank/DDBJ databases">
        <title>Complete genome sequencing of Tabrizicola sp. K13M18.</title>
        <authorList>
            <person name="Bae J.-W."/>
        </authorList>
    </citation>
    <scope>NUCLEOTIDE SEQUENCE [LARGE SCALE GENOMIC DNA]</scope>
    <source>
        <strain evidence="1 2">K13M18</strain>
    </source>
</reference>
<dbReference type="AlphaFoldDB" id="A0A3S8U7Q6"/>
<dbReference type="Proteomes" id="UP000282002">
    <property type="component" value="Chromosome"/>
</dbReference>
<dbReference type="OrthoDB" id="7873343at2"/>
<organism evidence="1 2">
    <name type="scientific">Tabrizicola piscis</name>
    <dbReference type="NCBI Taxonomy" id="2494374"/>
    <lineage>
        <taxon>Bacteria</taxon>
        <taxon>Pseudomonadati</taxon>
        <taxon>Pseudomonadota</taxon>
        <taxon>Alphaproteobacteria</taxon>
        <taxon>Rhodobacterales</taxon>
        <taxon>Paracoccaceae</taxon>
        <taxon>Tabrizicola</taxon>
    </lineage>
</organism>
<gene>
    <name evidence="1" type="ORF">EI545_12405</name>
</gene>
<sequence length="340" mass="37031">MTGTAKLSLREQVAKQLNALENYSTPLEFMDAADAIRRSGHTDLVDAVQRSFSMKALSAAAVLSDLRCELSMPYARLYSAASTSRQRLLIGFTGAASRLMMPLPIIIQALPRNTDLLMLYDPMRSHYRSGIWDGHRSLWELARVTAPIRSGYADTIALGTSGGGLPALRFAKLGGLRRGLSFGGRLIDDTLRILRREAMRSAFDPLCACDETKGTELVFVYSADHVVDAHAAHCAAVAVNSHLIPIAGRKDHNSLWQVQRMGRLPDLLEGAFSASASDLRDFIGAWNEADLTAIPNDTSARGPNVGGSPGTLLPKNGILRKSISRIWTRVRLSAASRFLE</sequence>
<dbReference type="RefSeq" id="WP_125325760.1">
    <property type="nucleotide sequence ID" value="NZ_CP034328.1"/>
</dbReference>
<keyword evidence="2" id="KW-1185">Reference proteome</keyword>
<accession>A0A3S8U7Q6</accession>